<dbReference type="InterPro" id="IPR017451">
    <property type="entry name" value="F-box-assoc_interact_dom"/>
</dbReference>
<dbReference type="KEGG" id="eus:EUTSA_v10009448mg"/>
<name>V4KVF8_EUTSA</name>
<dbReference type="SUPFAM" id="SSF117281">
    <property type="entry name" value="Kelch motif"/>
    <property type="match status" value="1"/>
</dbReference>
<evidence type="ECO:0000259" key="1">
    <source>
        <dbReference type="PROSITE" id="PS50181"/>
    </source>
</evidence>
<dbReference type="Pfam" id="PF00646">
    <property type="entry name" value="F-box"/>
    <property type="match status" value="1"/>
</dbReference>
<dbReference type="NCBIfam" id="TIGR01640">
    <property type="entry name" value="F_box_assoc_1"/>
    <property type="match status" value="1"/>
</dbReference>
<feature type="domain" description="F-box" evidence="1">
    <location>
        <begin position="4"/>
        <end position="50"/>
    </location>
</feature>
<dbReference type="InterPro" id="IPR006527">
    <property type="entry name" value="F-box-assoc_dom_typ1"/>
</dbReference>
<evidence type="ECO:0000313" key="3">
    <source>
        <dbReference type="Proteomes" id="UP000030689"/>
    </source>
</evidence>
<protein>
    <recommendedName>
        <fullName evidence="1">F-box domain-containing protein</fullName>
    </recommendedName>
</protein>
<dbReference type="InterPro" id="IPR036047">
    <property type="entry name" value="F-box-like_dom_sf"/>
</dbReference>
<dbReference type="Pfam" id="PF07734">
    <property type="entry name" value="FBA_1"/>
    <property type="match status" value="1"/>
</dbReference>
<dbReference type="Gramene" id="ESQ35329">
    <property type="protein sequence ID" value="ESQ35329"/>
    <property type="gene ID" value="EUTSA_v10009448mg"/>
</dbReference>
<proteinExistence type="predicted"/>
<keyword evidence="3" id="KW-1185">Reference proteome</keyword>
<accession>V4KVF8</accession>
<organism evidence="2 3">
    <name type="scientific">Eutrema salsugineum</name>
    <name type="common">Saltwater cress</name>
    <name type="synonym">Sisymbrium salsugineum</name>
    <dbReference type="NCBI Taxonomy" id="72664"/>
    <lineage>
        <taxon>Eukaryota</taxon>
        <taxon>Viridiplantae</taxon>
        <taxon>Streptophyta</taxon>
        <taxon>Embryophyta</taxon>
        <taxon>Tracheophyta</taxon>
        <taxon>Spermatophyta</taxon>
        <taxon>Magnoliopsida</taxon>
        <taxon>eudicotyledons</taxon>
        <taxon>Gunneridae</taxon>
        <taxon>Pentapetalae</taxon>
        <taxon>rosids</taxon>
        <taxon>malvids</taxon>
        <taxon>Brassicales</taxon>
        <taxon>Brassicaceae</taxon>
        <taxon>Eutremeae</taxon>
        <taxon>Eutrema</taxon>
    </lineage>
</organism>
<sequence>MEREKRCGNVPQEICDKILMKLPVKSLVRFKAVSRGWRGTIESKYFIEKHIRYQKSLQGRQVRIVVLSEEKRYNGLALENMLVSAYGIVPVSPYLPIRAFNRFDGYKISEPCDGLFCIYTFSRKVNLVNPATTSRRRVPDPISPISYGIGRENSVSPRYKLVWFFECDNEWVNKSTRCMVFALDSNTWRYVDPPPCRVQYDHPLIHLDGVMYCFTHYMEKHSHFEKDLKLLAFDIHTETFQSFLLTPDIRCSSCRELRMCVLNHRICIFKRSVDDNDLFFKIWGLDINERSWETMYSIDLSCFPPEFKDWGIVSMATINNYIIISNGRRTIWVLYSSKNCILYRTSFSFNCVMSYFETLVSAYQ</sequence>
<dbReference type="SUPFAM" id="SSF81383">
    <property type="entry name" value="F-box domain"/>
    <property type="match status" value="1"/>
</dbReference>
<dbReference type="PROSITE" id="PS50181">
    <property type="entry name" value="FBOX"/>
    <property type="match status" value="1"/>
</dbReference>
<dbReference type="Gene3D" id="2.120.10.80">
    <property type="entry name" value="Kelch-type beta propeller"/>
    <property type="match status" value="1"/>
</dbReference>
<dbReference type="STRING" id="72664.V4KVF8"/>
<dbReference type="PANTHER" id="PTHR31672:SF13">
    <property type="entry name" value="F-BOX PROTEIN CPR30-LIKE"/>
    <property type="match status" value="1"/>
</dbReference>
<dbReference type="InterPro" id="IPR015915">
    <property type="entry name" value="Kelch-typ_b-propeller"/>
</dbReference>
<dbReference type="PANTHER" id="PTHR31672">
    <property type="entry name" value="BNACNNG10540D PROTEIN"/>
    <property type="match status" value="1"/>
</dbReference>
<dbReference type="Proteomes" id="UP000030689">
    <property type="component" value="Unassembled WGS sequence"/>
</dbReference>
<dbReference type="InterPro" id="IPR001810">
    <property type="entry name" value="F-box_dom"/>
</dbReference>
<dbReference type="AlphaFoldDB" id="V4KVF8"/>
<evidence type="ECO:0000313" key="2">
    <source>
        <dbReference type="EMBL" id="ESQ35329.1"/>
    </source>
</evidence>
<dbReference type="OMA" id="CELNIWI"/>
<gene>
    <name evidence="2" type="ORF">EUTSA_v10009448mg</name>
</gene>
<dbReference type="EMBL" id="KI517683">
    <property type="protein sequence ID" value="ESQ35329.1"/>
    <property type="molecule type" value="Genomic_DNA"/>
</dbReference>
<dbReference type="SMART" id="SM00256">
    <property type="entry name" value="FBOX"/>
    <property type="match status" value="1"/>
</dbReference>
<reference evidence="2 3" key="1">
    <citation type="journal article" date="2013" name="Front. Plant Sci.">
        <title>The Reference Genome of the Halophytic Plant Eutrema salsugineum.</title>
        <authorList>
            <person name="Yang R."/>
            <person name="Jarvis D.E."/>
            <person name="Chen H."/>
            <person name="Beilstein M.A."/>
            <person name="Grimwood J."/>
            <person name="Jenkins J."/>
            <person name="Shu S."/>
            <person name="Prochnik S."/>
            <person name="Xin M."/>
            <person name="Ma C."/>
            <person name="Schmutz J."/>
            <person name="Wing R.A."/>
            <person name="Mitchell-Olds T."/>
            <person name="Schumaker K.S."/>
            <person name="Wang X."/>
        </authorList>
    </citation>
    <scope>NUCLEOTIDE SEQUENCE [LARGE SCALE GENOMIC DNA]</scope>
</reference>
<dbReference type="InterPro" id="IPR050796">
    <property type="entry name" value="SCF_F-box_component"/>
</dbReference>
<dbReference type="Gene3D" id="1.20.1280.50">
    <property type="match status" value="1"/>
</dbReference>